<dbReference type="EMBL" id="JBHLSV010000019">
    <property type="protein sequence ID" value="MFC0675141.1"/>
    <property type="molecule type" value="Genomic_DNA"/>
</dbReference>
<feature type="transmembrane region" description="Helical" evidence="1">
    <location>
        <begin position="44"/>
        <end position="62"/>
    </location>
</feature>
<evidence type="ECO:0000313" key="2">
    <source>
        <dbReference type="EMBL" id="MFC0675141.1"/>
    </source>
</evidence>
<evidence type="ECO:0000313" key="3">
    <source>
        <dbReference type="Proteomes" id="UP001589793"/>
    </source>
</evidence>
<feature type="transmembrane region" description="Helical" evidence="1">
    <location>
        <begin position="281"/>
        <end position="300"/>
    </location>
</feature>
<evidence type="ECO:0000256" key="1">
    <source>
        <dbReference type="SAM" id="Phobius"/>
    </source>
</evidence>
<dbReference type="Proteomes" id="UP001589793">
    <property type="component" value="Unassembled WGS sequence"/>
</dbReference>
<proteinExistence type="predicted"/>
<feature type="transmembrane region" description="Helical" evidence="1">
    <location>
        <begin position="312"/>
        <end position="330"/>
    </location>
</feature>
<comment type="caution">
    <text evidence="2">The sequence shown here is derived from an EMBL/GenBank/DDBJ whole genome shotgun (WGS) entry which is preliminary data.</text>
</comment>
<feature type="transmembrane region" description="Helical" evidence="1">
    <location>
        <begin position="251"/>
        <end position="269"/>
    </location>
</feature>
<name>A0ABV6RDR7_9MICO</name>
<organism evidence="2 3">
    <name type="scientific">Brachybacterium hainanense</name>
    <dbReference type="NCBI Taxonomy" id="1541174"/>
    <lineage>
        <taxon>Bacteria</taxon>
        <taxon>Bacillati</taxon>
        <taxon>Actinomycetota</taxon>
        <taxon>Actinomycetes</taxon>
        <taxon>Micrococcales</taxon>
        <taxon>Dermabacteraceae</taxon>
        <taxon>Brachybacterium</taxon>
    </lineage>
</organism>
<protein>
    <submittedName>
        <fullName evidence="2">Uncharacterized protein</fullName>
    </submittedName>
</protein>
<keyword evidence="1" id="KW-1133">Transmembrane helix</keyword>
<gene>
    <name evidence="2" type="ORF">ACFFF6_14350</name>
</gene>
<keyword evidence="1" id="KW-0812">Transmembrane</keyword>
<feature type="transmembrane region" description="Helical" evidence="1">
    <location>
        <begin position="126"/>
        <end position="145"/>
    </location>
</feature>
<feature type="transmembrane region" description="Helical" evidence="1">
    <location>
        <begin position="189"/>
        <end position="208"/>
    </location>
</feature>
<keyword evidence="3" id="KW-1185">Reference proteome</keyword>
<keyword evidence="1" id="KW-0472">Membrane</keyword>
<feature type="transmembrane region" description="Helical" evidence="1">
    <location>
        <begin position="69"/>
        <end position="91"/>
    </location>
</feature>
<accession>A0ABV6RDR7</accession>
<feature type="transmembrane region" description="Helical" evidence="1">
    <location>
        <begin position="229"/>
        <end position="245"/>
    </location>
</feature>
<sequence>MSTAPHRAGRRTAWLPVLGLILLSPVCAEYLIGYDTTIGDPVALLAGLVILGPLYGAPAVLLREVARRLGGGWPTVLLLACAAGLIQAGLIDQSLFSLTFSAEDPAWAQAQGATPIPGTGVDADQLLSFVGGHVIWSFAAPIAVVEALSGPRRSEPWLGPGGLALLVPAYLVAAAVVHDGEAEGAAPAQLVATALLVIGLGTAAVGWARRSLRRSRSATPDPRQGPAPLTVLLATGGLLLATQLASGVGAWIGVAVVAAALVALGTLLARWSRRRSWGPPHVLAVAGAALLVRAGLSFQVEPLGVVDPAMKLFANGAMLTLSVLLLVLAARRLSSPPGREEPSSGTGPG</sequence>
<dbReference type="RefSeq" id="WP_376981896.1">
    <property type="nucleotide sequence ID" value="NZ_JBHLSV010000019.1"/>
</dbReference>
<feature type="transmembrane region" description="Helical" evidence="1">
    <location>
        <begin position="157"/>
        <end position="177"/>
    </location>
</feature>
<reference evidence="2 3" key="1">
    <citation type="submission" date="2024-09" db="EMBL/GenBank/DDBJ databases">
        <authorList>
            <person name="Sun Q."/>
            <person name="Mori K."/>
        </authorList>
    </citation>
    <scope>NUCLEOTIDE SEQUENCE [LARGE SCALE GENOMIC DNA]</scope>
    <source>
        <strain evidence="2 3">CICC 10874</strain>
    </source>
</reference>